<reference evidence="2" key="1">
    <citation type="journal article" date="2015" name="Nature">
        <title>Complex archaea that bridge the gap between prokaryotes and eukaryotes.</title>
        <authorList>
            <person name="Spang A."/>
            <person name="Saw J.H."/>
            <person name="Jorgensen S.L."/>
            <person name="Zaremba-Niedzwiedzka K."/>
            <person name="Martijn J."/>
            <person name="Lind A.E."/>
            <person name="van Eijk R."/>
            <person name="Schleper C."/>
            <person name="Guy L."/>
            <person name="Ettema T.J."/>
        </authorList>
    </citation>
    <scope>NUCLEOTIDE SEQUENCE</scope>
</reference>
<keyword evidence="1" id="KW-0812">Transmembrane</keyword>
<dbReference type="AlphaFoldDB" id="A0A0F9GDL3"/>
<feature type="transmembrane region" description="Helical" evidence="1">
    <location>
        <begin position="27"/>
        <end position="48"/>
    </location>
</feature>
<evidence type="ECO:0000313" key="2">
    <source>
        <dbReference type="EMBL" id="KKL96863.1"/>
    </source>
</evidence>
<keyword evidence="1" id="KW-1133">Transmembrane helix</keyword>
<proteinExistence type="predicted"/>
<evidence type="ECO:0000256" key="1">
    <source>
        <dbReference type="SAM" id="Phobius"/>
    </source>
</evidence>
<name>A0A0F9GDL3_9ZZZZ</name>
<accession>A0A0F9GDL3</accession>
<keyword evidence="1" id="KW-0472">Membrane</keyword>
<dbReference type="EMBL" id="LAZR01018316">
    <property type="protein sequence ID" value="KKL96863.1"/>
    <property type="molecule type" value="Genomic_DNA"/>
</dbReference>
<organism evidence="2">
    <name type="scientific">marine sediment metagenome</name>
    <dbReference type="NCBI Taxonomy" id="412755"/>
    <lineage>
        <taxon>unclassified sequences</taxon>
        <taxon>metagenomes</taxon>
        <taxon>ecological metagenomes</taxon>
    </lineage>
</organism>
<sequence>MKSWLVIILLLVIAAYSGHRFAERETGVAILLFFIAISFSGLVLWVILTRNMEPLGESDLSLDTVYYNYGTVDGGDRLFGFFMVATGPDNITRAYILSKRVPLAGHFRRCIDPDAPSRSLFIACYENGLPREVKGNVDKTV</sequence>
<gene>
    <name evidence="2" type="ORF">LCGC14_1840220</name>
</gene>
<protein>
    <submittedName>
        <fullName evidence="2">Uncharacterized protein</fullName>
    </submittedName>
</protein>
<comment type="caution">
    <text evidence="2">The sequence shown here is derived from an EMBL/GenBank/DDBJ whole genome shotgun (WGS) entry which is preliminary data.</text>
</comment>